<dbReference type="AlphaFoldDB" id="A0A926JND2"/>
<evidence type="ECO:0000256" key="1">
    <source>
        <dbReference type="ARBA" id="ARBA00010871"/>
    </source>
</evidence>
<proteinExistence type="inferred from homology"/>
<evidence type="ECO:0000313" key="5">
    <source>
        <dbReference type="EMBL" id="MBC9794465.1"/>
    </source>
</evidence>
<dbReference type="GO" id="GO:0005524">
    <property type="term" value="F:ATP binding"/>
    <property type="evidence" value="ECO:0007669"/>
    <property type="project" value="UniProtKB-UniRule"/>
</dbReference>
<dbReference type="GO" id="GO:0008716">
    <property type="term" value="F:D-alanine-D-alanine ligase activity"/>
    <property type="evidence" value="ECO:0007669"/>
    <property type="project" value="InterPro"/>
</dbReference>
<keyword evidence="3" id="KW-0067">ATP-binding</keyword>
<name>A0A926JND2_9FLAO</name>
<comment type="similarity">
    <text evidence="1">Belongs to the D-alanine--D-alanine ligase family.</text>
</comment>
<dbReference type="SUPFAM" id="SSF56059">
    <property type="entry name" value="Glutathione synthetase ATP-binding domain-like"/>
    <property type="match status" value="1"/>
</dbReference>
<dbReference type="Proteomes" id="UP000653730">
    <property type="component" value="Unassembled WGS sequence"/>
</dbReference>
<dbReference type="Gene3D" id="3.30.1490.20">
    <property type="entry name" value="ATP-grasp fold, A domain"/>
    <property type="match status" value="1"/>
</dbReference>
<dbReference type="EMBL" id="JACVDC010000001">
    <property type="protein sequence ID" value="MBC9794465.1"/>
    <property type="molecule type" value="Genomic_DNA"/>
</dbReference>
<dbReference type="RefSeq" id="WP_187963619.1">
    <property type="nucleotide sequence ID" value="NZ_JACVDC010000001.1"/>
</dbReference>
<protein>
    <submittedName>
        <fullName evidence="5">ATP-grasp domain-containing protein</fullName>
    </submittedName>
</protein>
<evidence type="ECO:0000313" key="6">
    <source>
        <dbReference type="Proteomes" id="UP000653730"/>
    </source>
</evidence>
<evidence type="ECO:0000259" key="4">
    <source>
        <dbReference type="PROSITE" id="PS50975"/>
    </source>
</evidence>
<keyword evidence="2" id="KW-0436">Ligase</keyword>
<keyword evidence="3" id="KW-0547">Nucleotide-binding</keyword>
<dbReference type="GO" id="GO:0046872">
    <property type="term" value="F:metal ion binding"/>
    <property type="evidence" value="ECO:0007669"/>
    <property type="project" value="InterPro"/>
</dbReference>
<feature type="domain" description="ATP-grasp" evidence="4">
    <location>
        <begin position="130"/>
        <end position="353"/>
    </location>
</feature>
<dbReference type="Gene3D" id="3.30.470.20">
    <property type="entry name" value="ATP-grasp fold, B domain"/>
    <property type="match status" value="1"/>
</dbReference>
<dbReference type="Pfam" id="PF07478">
    <property type="entry name" value="Dala_Dala_lig_C"/>
    <property type="match status" value="1"/>
</dbReference>
<dbReference type="InterPro" id="IPR011761">
    <property type="entry name" value="ATP-grasp"/>
</dbReference>
<dbReference type="PANTHER" id="PTHR23132:SF23">
    <property type="entry name" value="D-ALANINE--D-ALANINE LIGASE B"/>
    <property type="match status" value="1"/>
</dbReference>
<evidence type="ECO:0000256" key="2">
    <source>
        <dbReference type="ARBA" id="ARBA00022598"/>
    </source>
</evidence>
<dbReference type="InterPro" id="IPR013815">
    <property type="entry name" value="ATP_grasp_subdomain_1"/>
</dbReference>
<comment type="caution">
    <text evidence="5">The sequence shown here is derived from an EMBL/GenBank/DDBJ whole genome shotgun (WGS) entry which is preliminary data.</text>
</comment>
<accession>A0A926JND2</accession>
<dbReference type="PANTHER" id="PTHR23132">
    <property type="entry name" value="D-ALANINE--D-ALANINE LIGASE"/>
    <property type="match status" value="1"/>
</dbReference>
<dbReference type="InterPro" id="IPR011095">
    <property type="entry name" value="Dala_Dala_lig_C"/>
</dbReference>
<gene>
    <name evidence="5" type="ORF">IBL28_00685</name>
</gene>
<sequence length="358" mass="39847">MEPENIKDHPEPVAILYQAAAPPSKNGVRKPVKPGGYADSGADIAYTLALAGIPVITPVNQPDIYKDTDWVFPDTISGITSALHRGARKLWLNTVLYATHPVSRFRDQDIKIIGQVPDTTDLYDDKWVTNRLLKNNALPIPPAVLISEKNHTEVSSRISFPVVLKPLRGRGSEGVTVVHNNKELTGRLADIFDSGKFGNTVYAEEYLPGQEVTITVMPPGKYKFPEAEKEFSDHWCLPAVKRLHHQNGIAPYNGTVAVIRNSAVLEDSELLSDAIRELYLHCEKAASLVDARAPIRIDCRSDSRGKYHLFDLNLKPNMTGASRPHRKDQDSLTALAARKAGWNYTDLLANMLRQGWEW</sequence>
<reference evidence="5 6" key="1">
    <citation type="submission" date="2020-09" db="EMBL/GenBank/DDBJ databases">
        <title>Sinomicrobium weinanense sp. nov., a halophilic bacteria isolated from saline-alkali soil.</title>
        <authorList>
            <person name="Wu P."/>
            <person name="Ren H."/>
            <person name="Mei Y."/>
            <person name="Liang Y."/>
            <person name="Chen Z."/>
        </authorList>
    </citation>
    <scope>NUCLEOTIDE SEQUENCE [LARGE SCALE GENOMIC DNA]</scope>
    <source>
        <strain evidence="5 6">FJxs</strain>
    </source>
</reference>
<keyword evidence="6" id="KW-1185">Reference proteome</keyword>
<evidence type="ECO:0000256" key="3">
    <source>
        <dbReference type="PROSITE-ProRule" id="PRU00409"/>
    </source>
</evidence>
<dbReference type="PROSITE" id="PS50975">
    <property type="entry name" value="ATP_GRASP"/>
    <property type="match status" value="1"/>
</dbReference>
<organism evidence="5 6">
    <name type="scientific">Sinomicrobium weinanense</name>
    <dbReference type="NCBI Taxonomy" id="2842200"/>
    <lineage>
        <taxon>Bacteria</taxon>
        <taxon>Pseudomonadati</taxon>
        <taxon>Bacteroidota</taxon>
        <taxon>Flavobacteriia</taxon>
        <taxon>Flavobacteriales</taxon>
        <taxon>Flavobacteriaceae</taxon>
        <taxon>Sinomicrobium</taxon>
    </lineage>
</organism>